<evidence type="ECO:0000313" key="5">
    <source>
        <dbReference type="Proteomes" id="UP000607397"/>
    </source>
</evidence>
<dbReference type="FunFam" id="2.70.70.10:FF:000006">
    <property type="entry name" value="M23 family peptidase"/>
    <property type="match status" value="1"/>
</dbReference>
<dbReference type="PANTHER" id="PTHR21666">
    <property type="entry name" value="PEPTIDASE-RELATED"/>
    <property type="match status" value="1"/>
</dbReference>
<dbReference type="Pfam" id="PF01551">
    <property type="entry name" value="Peptidase_M23"/>
    <property type="match status" value="1"/>
</dbReference>
<dbReference type="AlphaFoldDB" id="A0A8K1ZYW0"/>
<evidence type="ECO:0000259" key="3">
    <source>
        <dbReference type="Pfam" id="PF01551"/>
    </source>
</evidence>
<reference evidence="4" key="1">
    <citation type="submission" date="2019-12" db="EMBL/GenBank/DDBJ databases">
        <title>High-Quality draft genome sequences of three cyanobacteria isolated from the limestone walls of the Old Cathedral of Coimbra.</title>
        <authorList>
            <person name="Tiago I."/>
            <person name="Soares F."/>
            <person name="Portugal A."/>
        </authorList>
    </citation>
    <scope>NUCLEOTIDE SEQUENCE [LARGE SCALE GENOMIC DNA]</scope>
    <source>
        <strain evidence="4">C</strain>
    </source>
</reference>
<keyword evidence="5" id="KW-1185">Reference proteome</keyword>
<evidence type="ECO:0000256" key="1">
    <source>
        <dbReference type="ARBA" id="ARBA00022729"/>
    </source>
</evidence>
<comment type="caution">
    <text evidence="4">The sequence shown here is derived from an EMBL/GenBank/DDBJ whole genome shotgun (WGS) entry which is preliminary data.</text>
</comment>
<sequence length="376" mass="41508">MGLLGLVGVWHLLMPAPVQASASVDELQKHQELLEDYRSGVSQQRRKLTDLEEAARDRLDGLESNLATTESQIAAQEAQFQAATDKLQQIEADLEKAEKVFDQKQANTVARLRYLQRQQLHNPWATLLQSQTLEQLIQRRHQLKQVYAADQKVLVSLQQQRSAINDQKMLAELQKNQVALLKNQLLAQKSEFEAQAKAQSQLVSRLNADRQALEAAENQLVEDSRRLGIIIQQRLAVRTTLPGVDRILGTGQMGIPAQGPITSHFGWRQHPILGSSRFHSGTDFGAEHGSPIWAADAGFVIFAGWYGGYGNTVVLDHGNGLTTLYAHASEILVAEGQPVQKGQVIAAVGSTGLSTGPHLHFEVHRQGEPMDPLAFL</sequence>
<dbReference type="EMBL" id="WVIC01000034">
    <property type="protein sequence ID" value="NCJ07860.1"/>
    <property type="molecule type" value="Genomic_DNA"/>
</dbReference>
<feature type="domain" description="M23ase beta-sheet core" evidence="3">
    <location>
        <begin position="277"/>
        <end position="372"/>
    </location>
</feature>
<feature type="coiled-coil region" evidence="2">
    <location>
        <begin position="34"/>
        <end position="107"/>
    </location>
</feature>
<dbReference type="PANTHER" id="PTHR21666:SF289">
    <property type="entry name" value="L-ALA--D-GLU ENDOPEPTIDASE"/>
    <property type="match status" value="1"/>
</dbReference>
<gene>
    <name evidence="4" type="ORF">GS597_15360</name>
</gene>
<feature type="coiled-coil region" evidence="2">
    <location>
        <begin position="171"/>
        <end position="226"/>
    </location>
</feature>
<dbReference type="InterPro" id="IPR011055">
    <property type="entry name" value="Dup_hybrid_motif"/>
</dbReference>
<dbReference type="Gene3D" id="2.70.70.10">
    <property type="entry name" value="Glucose Permease (Domain IIA)"/>
    <property type="match status" value="1"/>
</dbReference>
<organism evidence="4 5">
    <name type="scientific">Petrachloros mirabilis ULC683</name>
    <dbReference type="NCBI Taxonomy" id="2781853"/>
    <lineage>
        <taxon>Bacteria</taxon>
        <taxon>Bacillati</taxon>
        <taxon>Cyanobacteriota</taxon>
        <taxon>Cyanophyceae</taxon>
        <taxon>Synechococcales</taxon>
        <taxon>Petrachlorosaceae</taxon>
        <taxon>Petrachloros</taxon>
        <taxon>Petrachloros mirabilis</taxon>
    </lineage>
</organism>
<dbReference type="Gene3D" id="6.10.250.3150">
    <property type="match status" value="1"/>
</dbReference>
<name>A0A8K1ZYW0_9CYAN</name>
<dbReference type="InterPro" id="IPR050570">
    <property type="entry name" value="Cell_wall_metabolism_enzyme"/>
</dbReference>
<dbReference type="CDD" id="cd12797">
    <property type="entry name" value="M23_peptidase"/>
    <property type="match status" value="1"/>
</dbReference>
<keyword evidence="1" id="KW-0732">Signal</keyword>
<dbReference type="SUPFAM" id="SSF51261">
    <property type="entry name" value="Duplicated hybrid motif"/>
    <property type="match status" value="1"/>
</dbReference>
<dbReference type="GO" id="GO:0004222">
    <property type="term" value="F:metalloendopeptidase activity"/>
    <property type="evidence" value="ECO:0007669"/>
    <property type="project" value="TreeGrafter"/>
</dbReference>
<evidence type="ECO:0000256" key="2">
    <source>
        <dbReference type="SAM" id="Coils"/>
    </source>
</evidence>
<evidence type="ECO:0000313" key="4">
    <source>
        <dbReference type="EMBL" id="NCJ07860.1"/>
    </source>
</evidence>
<keyword evidence="2" id="KW-0175">Coiled coil</keyword>
<dbReference type="InterPro" id="IPR016047">
    <property type="entry name" value="M23ase_b-sheet_dom"/>
</dbReference>
<dbReference type="Proteomes" id="UP000607397">
    <property type="component" value="Unassembled WGS sequence"/>
</dbReference>
<protein>
    <submittedName>
        <fullName evidence="4">Peptidoglycan DD-metalloendopeptidase family protein</fullName>
    </submittedName>
</protein>
<proteinExistence type="predicted"/>
<accession>A0A8K1ZYW0</accession>